<dbReference type="SUPFAM" id="SSF53187">
    <property type="entry name" value="Zn-dependent exopeptidases"/>
    <property type="match status" value="1"/>
</dbReference>
<dbReference type="GO" id="GO:0046872">
    <property type="term" value="F:metal ion binding"/>
    <property type="evidence" value="ECO:0007669"/>
    <property type="project" value="UniProtKB-KW"/>
</dbReference>
<name>A0A933GK86_UNCTE</name>
<evidence type="ECO:0000259" key="3">
    <source>
        <dbReference type="Pfam" id="PF07687"/>
    </source>
</evidence>
<dbReference type="InterPro" id="IPR011650">
    <property type="entry name" value="Peptidase_M20_dimer"/>
</dbReference>
<dbReference type="Gene3D" id="3.30.70.360">
    <property type="match status" value="1"/>
</dbReference>
<dbReference type="GO" id="GO:0016787">
    <property type="term" value="F:hydrolase activity"/>
    <property type="evidence" value="ECO:0007669"/>
    <property type="project" value="UniProtKB-KW"/>
</dbReference>
<evidence type="ECO:0000256" key="1">
    <source>
        <dbReference type="ARBA" id="ARBA00022723"/>
    </source>
</evidence>
<comment type="caution">
    <text evidence="4">The sequence shown here is derived from an EMBL/GenBank/DDBJ whole genome shotgun (WGS) entry which is preliminary data.</text>
</comment>
<sequence length="492" mass="54675">MKDFVQQIREIISIDSSGHKGTGGIASYFAPYLEKAGFLVDYQKVLLDHVEQINLIAYRWPPSKENQGLILHTHLDTVPPAPANFWTETKGDPFRATLQGDKVFGLGSADVKLDFLCKVLAASTHSHKELKHPLTLVGSFGEESGLLGAKHLLQNEASAARPLPGPYVLVGEPTNLALAVAHKGYMVVILQIRLKEDLSNLSIRKAPIEEPLMEVEFEGREAHSSTPNLGDNAIEKNLKFLSIYQSACGRLIEISGGRQHNIIPGKCKLVFSSKEADQLEGLMLREGLKYKFLKNMVKNRNKSANFPLSENDNHLLKMTMLFFEHWQAFKEALSSEIDPKFDPPFATANLGKISASMGKIEIVLDLRTLPAQNPGTLAENMGEFCQKIKQNYPHYQADVVVSHENPPYQLQQNSRLLNESRKTLQNILGRVELIYKATSTEAGIYAKAGFEPLIFGPGPSVGNVHAPNEHNLLSHLNVAMAFYEEIISRFCL</sequence>
<protein>
    <submittedName>
        <fullName evidence="4">M20/M25/M40 family metallo-hydrolase</fullName>
    </submittedName>
</protein>
<dbReference type="InterPro" id="IPR050072">
    <property type="entry name" value="Peptidase_M20A"/>
</dbReference>
<reference evidence="4" key="1">
    <citation type="submission" date="2020-07" db="EMBL/GenBank/DDBJ databases">
        <title>Huge and variable diversity of episymbiotic CPR bacteria and DPANN archaea in groundwater ecosystems.</title>
        <authorList>
            <person name="He C.Y."/>
            <person name="Keren R."/>
            <person name="Whittaker M."/>
            <person name="Farag I.F."/>
            <person name="Doudna J."/>
            <person name="Cate J.H.D."/>
            <person name="Banfield J.F."/>
        </authorList>
    </citation>
    <scope>NUCLEOTIDE SEQUENCE</scope>
    <source>
        <strain evidence="4">NC_groundwater_1482_Ag_S-0.65um_47_24</strain>
    </source>
</reference>
<keyword evidence="2" id="KW-0378">Hydrolase</keyword>
<proteinExistence type="predicted"/>
<dbReference type="InterPro" id="IPR002933">
    <property type="entry name" value="Peptidase_M20"/>
</dbReference>
<accession>A0A933GK86</accession>
<dbReference type="AlphaFoldDB" id="A0A933GK86"/>
<dbReference type="Gene3D" id="3.40.630.10">
    <property type="entry name" value="Zn peptidases"/>
    <property type="match status" value="2"/>
</dbReference>
<organism evidence="4 5">
    <name type="scientific">Tectimicrobiota bacterium</name>
    <dbReference type="NCBI Taxonomy" id="2528274"/>
    <lineage>
        <taxon>Bacteria</taxon>
        <taxon>Pseudomonadati</taxon>
        <taxon>Nitrospinota/Tectimicrobiota group</taxon>
        <taxon>Candidatus Tectimicrobiota</taxon>
    </lineage>
</organism>
<gene>
    <name evidence="4" type="ORF">HY730_03210</name>
</gene>
<dbReference type="InterPro" id="IPR036264">
    <property type="entry name" value="Bact_exopeptidase_dim_dom"/>
</dbReference>
<dbReference type="PANTHER" id="PTHR43808">
    <property type="entry name" value="ACETYLORNITHINE DEACETYLASE"/>
    <property type="match status" value="1"/>
</dbReference>
<dbReference type="EMBL" id="JACQWF010000144">
    <property type="protein sequence ID" value="MBI4595368.1"/>
    <property type="molecule type" value="Genomic_DNA"/>
</dbReference>
<feature type="domain" description="Peptidase M20 dimerisation" evidence="3">
    <location>
        <begin position="213"/>
        <end position="275"/>
    </location>
</feature>
<evidence type="ECO:0000313" key="5">
    <source>
        <dbReference type="Proteomes" id="UP000772181"/>
    </source>
</evidence>
<dbReference type="Pfam" id="PF01546">
    <property type="entry name" value="Peptidase_M20"/>
    <property type="match status" value="1"/>
</dbReference>
<dbReference type="Pfam" id="PF07687">
    <property type="entry name" value="M20_dimer"/>
    <property type="match status" value="1"/>
</dbReference>
<keyword evidence="1" id="KW-0479">Metal-binding</keyword>
<dbReference type="Proteomes" id="UP000772181">
    <property type="component" value="Unassembled WGS sequence"/>
</dbReference>
<evidence type="ECO:0000313" key="4">
    <source>
        <dbReference type="EMBL" id="MBI4595368.1"/>
    </source>
</evidence>
<dbReference type="SUPFAM" id="SSF55031">
    <property type="entry name" value="Bacterial exopeptidase dimerisation domain"/>
    <property type="match status" value="1"/>
</dbReference>
<evidence type="ECO:0000256" key="2">
    <source>
        <dbReference type="ARBA" id="ARBA00022801"/>
    </source>
</evidence>